<evidence type="ECO:0000313" key="3">
    <source>
        <dbReference type="Proteomes" id="UP001153404"/>
    </source>
</evidence>
<feature type="region of interest" description="Disordered" evidence="1">
    <location>
        <begin position="24"/>
        <end position="69"/>
    </location>
</feature>
<evidence type="ECO:0000256" key="1">
    <source>
        <dbReference type="SAM" id="MobiDB-lite"/>
    </source>
</evidence>
<accession>A0A9X4KVL2</accession>
<protein>
    <submittedName>
        <fullName evidence="2">Uncharacterized protein</fullName>
    </submittedName>
</protein>
<dbReference type="RefSeq" id="WP_277529760.1">
    <property type="nucleotide sequence ID" value="NZ_JAPDIA010000002.1"/>
</dbReference>
<gene>
    <name evidence="2" type="ORF">OMP40_05360</name>
</gene>
<reference evidence="2" key="1">
    <citation type="submission" date="2022-10" db="EMBL/GenBank/DDBJ databases">
        <title>Comparative genomic analysis of Cohnella hashimotonis sp. nov., isolated from the International Space Station.</title>
        <authorList>
            <person name="Simpson A."/>
            <person name="Venkateswaran K."/>
        </authorList>
    </citation>
    <scope>NUCLEOTIDE SEQUENCE</scope>
    <source>
        <strain evidence="2">DSM 28161</strain>
    </source>
</reference>
<evidence type="ECO:0000313" key="2">
    <source>
        <dbReference type="EMBL" id="MDG0808882.1"/>
    </source>
</evidence>
<sequence>MRDSVLSPPYTQDCPQPVKIWASAKPSLTSGGSGSSSSLASGASVSPSTTFREPSAPSTIASYRQSHTS</sequence>
<feature type="compositionally biased region" description="Polar residues" evidence="1">
    <location>
        <begin position="50"/>
        <end position="69"/>
    </location>
</feature>
<comment type="caution">
    <text evidence="2">The sequence shown here is derived from an EMBL/GenBank/DDBJ whole genome shotgun (WGS) entry which is preliminary data.</text>
</comment>
<keyword evidence="3" id="KW-1185">Reference proteome</keyword>
<proteinExistence type="predicted"/>
<name>A0A9X4KVL2_9BACL</name>
<dbReference type="Proteomes" id="UP001153404">
    <property type="component" value="Unassembled WGS sequence"/>
</dbReference>
<dbReference type="AlphaFoldDB" id="A0A9X4KVL2"/>
<feature type="compositionally biased region" description="Low complexity" evidence="1">
    <location>
        <begin position="26"/>
        <end position="49"/>
    </location>
</feature>
<dbReference type="EMBL" id="JAPDIA010000002">
    <property type="protein sequence ID" value="MDG0808882.1"/>
    <property type="molecule type" value="Genomic_DNA"/>
</dbReference>
<organism evidence="2 3">
    <name type="scientific">Cohnella rhizosphaerae</name>
    <dbReference type="NCBI Taxonomy" id="1457232"/>
    <lineage>
        <taxon>Bacteria</taxon>
        <taxon>Bacillati</taxon>
        <taxon>Bacillota</taxon>
        <taxon>Bacilli</taxon>
        <taxon>Bacillales</taxon>
        <taxon>Paenibacillaceae</taxon>
        <taxon>Cohnella</taxon>
    </lineage>
</organism>